<dbReference type="Proteomes" id="UP000187455">
    <property type="component" value="Unassembled WGS sequence"/>
</dbReference>
<proteinExistence type="predicted"/>
<reference evidence="1 2" key="1">
    <citation type="journal article" date="2016" name="Mol. Biol. Evol.">
        <title>Genome-Wide Survey of Gut Fungi (Harpellales) Reveals the First Horizontally Transferred Ubiquitin Gene from a Mosquito Host.</title>
        <authorList>
            <person name="Wang Y."/>
            <person name="White M.M."/>
            <person name="Kvist S."/>
            <person name="Moncalvo J.M."/>
        </authorList>
    </citation>
    <scope>NUCLEOTIDE SEQUENCE [LARGE SCALE GENOMIC DNA]</scope>
    <source>
        <strain evidence="1 2">ALG-7-W6</strain>
    </source>
</reference>
<organism evidence="1 2">
    <name type="scientific">Smittium mucronatum</name>
    <dbReference type="NCBI Taxonomy" id="133383"/>
    <lineage>
        <taxon>Eukaryota</taxon>
        <taxon>Fungi</taxon>
        <taxon>Fungi incertae sedis</taxon>
        <taxon>Zoopagomycota</taxon>
        <taxon>Kickxellomycotina</taxon>
        <taxon>Harpellomycetes</taxon>
        <taxon>Harpellales</taxon>
        <taxon>Legeriomycetaceae</taxon>
        <taxon>Smittium</taxon>
    </lineage>
</organism>
<evidence type="ECO:0000313" key="2">
    <source>
        <dbReference type="Proteomes" id="UP000187455"/>
    </source>
</evidence>
<keyword evidence="2" id="KW-1185">Reference proteome</keyword>
<dbReference type="AlphaFoldDB" id="A0A1R0GLP3"/>
<sequence>MSERIGAEDGFYPQIGSDPLHGGRLTNISNQSDRFVDFGLDWTDSSFTHAKGLASVRRFVSRSYKQSRMPF</sequence>
<evidence type="ECO:0000313" key="1">
    <source>
        <dbReference type="EMBL" id="OLY77815.1"/>
    </source>
</evidence>
<name>A0A1R0GLP3_9FUNG</name>
<accession>A0A1R0GLP3</accession>
<protein>
    <submittedName>
        <fullName evidence="1">Uncharacterized protein</fullName>
    </submittedName>
</protein>
<gene>
    <name evidence="1" type="ORF">AYI68_g8149</name>
</gene>
<dbReference type="EMBL" id="LSSL01007645">
    <property type="protein sequence ID" value="OLY77815.1"/>
    <property type="molecule type" value="Genomic_DNA"/>
</dbReference>
<comment type="caution">
    <text evidence="1">The sequence shown here is derived from an EMBL/GenBank/DDBJ whole genome shotgun (WGS) entry which is preliminary data.</text>
</comment>